<organism evidence="4 5">
    <name type="scientific">Prolemur simus</name>
    <name type="common">Greater bamboo lemur</name>
    <name type="synonym">Hapalemur simus</name>
    <dbReference type="NCBI Taxonomy" id="1328070"/>
    <lineage>
        <taxon>Eukaryota</taxon>
        <taxon>Metazoa</taxon>
        <taxon>Chordata</taxon>
        <taxon>Craniata</taxon>
        <taxon>Vertebrata</taxon>
        <taxon>Euteleostomi</taxon>
        <taxon>Mammalia</taxon>
        <taxon>Eutheria</taxon>
        <taxon>Euarchontoglires</taxon>
        <taxon>Primates</taxon>
        <taxon>Strepsirrhini</taxon>
        <taxon>Lemuriformes</taxon>
        <taxon>Lemuridae</taxon>
        <taxon>Prolemur</taxon>
    </lineage>
</organism>
<reference evidence="4" key="2">
    <citation type="submission" date="2025-09" db="UniProtKB">
        <authorList>
            <consortium name="Ensembl"/>
        </authorList>
    </citation>
    <scope>IDENTIFICATION</scope>
</reference>
<sequence>IRMSLQAPPRLLQLAGQSLLRDETMAIPAVEELPTELFPPLFMEAFTKRCSKTLTAMVQAWPFPRLPLGSLMLTPDLETLRAVLEGLDVLLAQKVRPRRWKLQVLDLRNVDENFWIMWSADSVWSSKAMKKRKTAKGCPRMGRQQPIKVFIHFYLTGKKLDEFLTYLILWVKKRKDFIHLCCKKLVVFSLPAHNITIRKVLEMVELDCIQEVEMNCPWELSMLARFAPYLGQMSHLGKLVLFNVYVSTYMSPEEKEQILAQFTSQFLKLDNLRKLYTYTGSCLEGRLHEVFRSLKTPLETLLITNCLLSASDWEKLSCWPSFSQLKELHLRGIRLTSFSPECLQRTLEKVAVTVQSLLLEDCGIVDSQLNVIVPTLSCCCQLMTFSFCGNPISMAALKNLLCHTARLSKLSLEIYPAPQESYDAQGALNYGKFVQFRAELMEVLRDFRKPKTIIFSTVPSPHYGDRSYYGLEPRPCCF</sequence>
<keyword evidence="5" id="KW-1185">Reference proteome</keyword>
<dbReference type="Gene3D" id="3.80.10.10">
    <property type="entry name" value="Ribonuclease Inhibitor"/>
    <property type="match status" value="1"/>
</dbReference>
<dbReference type="Proteomes" id="UP000694414">
    <property type="component" value="Unplaced"/>
</dbReference>
<keyword evidence="2" id="KW-0433">Leucine-rich repeat</keyword>
<dbReference type="GeneTree" id="ENSGT01030000234531"/>
<proteinExistence type="inferred from homology"/>
<dbReference type="InterPro" id="IPR050694">
    <property type="entry name" value="LRRC14/PRAME"/>
</dbReference>
<dbReference type="FunFam" id="3.80.10.10:FF:000079">
    <property type="entry name" value="PRAME family member 18"/>
    <property type="match status" value="1"/>
</dbReference>
<protein>
    <submittedName>
        <fullName evidence="4">Uncharacterized protein</fullName>
    </submittedName>
</protein>
<keyword evidence="3" id="KW-0677">Repeat</keyword>
<dbReference type="GO" id="GO:0045892">
    <property type="term" value="P:negative regulation of DNA-templated transcription"/>
    <property type="evidence" value="ECO:0007669"/>
    <property type="project" value="InterPro"/>
</dbReference>
<dbReference type="GO" id="GO:0045596">
    <property type="term" value="P:negative regulation of cell differentiation"/>
    <property type="evidence" value="ECO:0007669"/>
    <property type="project" value="InterPro"/>
</dbReference>
<dbReference type="SUPFAM" id="SSF52047">
    <property type="entry name" value="RNI-like"/>
    <property type="match status" value="1"/>
</dbReference>
<dbReference type="AlphaFoldDB" id="A0A8C8ZPL9"/>
<dbReference type="InterPro" id="IPR026271">
    <property type="entry name" value="PRAME"/>
</dbReference>
<dbReference type="GO" id="GO:0005737">
    <property type="term" value="C:cytoplasm"/>
    <property type="evidence" value="ECO:0007669"/>
    <property type="project" value="TreeGrafter"/>
</dbReference>
<evidence type="ECO:0000313" key="4">
    <source>
        <dbReference type="Ensembl" id="ENSPSMP00000018802.1"/>
    </source>
</evidence>
<dbReference type="GO" id="GO:0008284">
    <property type="term" value="P:positive regulation of cell population proliferation"/>
    <property type="evidence" value="ECO:0007669"/>
    <property type="project" value="InterPro"/>
</dbReference>
<dbReference type="Ensembl" id="ENSPSMT00000021790.1">
    <property type="protein sequence ID" value="ENSPSMP00000018802.1"/>
    <property type="gene ID" value="ENSPSMG00000013286.1"/>
</dbReference>
<dbReference type="GO" id="GO:0043066">
    <property type="term" value="P:negative regulation of apoptotic process"/>
    <property type="evidence" value="ECO:0007669"/>
    <property type="project" value="InterPro"/>
</dbReference>
<evidence type="ECO:0000313" key="5">
    <source>
        <dbReference type="Proteomes" id="UP000694414"/>
    </source>
</evidence>
<dbReference type="PANTHER" id="PTHR14224">
    <property type="entry name" value="SIMILAR TO PREFERENTIALLY EXPRESSED ANTIGEN IN MELANOMA-LIKE 3"/>
    <property type="match status" value="1"/>
</dbReference>
<dbReference type="InterPro" id="IPR032675">
    <property type="entry name" value="LRR_dom_sf"/>
</dbReference>
<name>A0A8C8ZPL9_PROSS</name>
<evidence type="ECO:0000256" key="3">
    <source>
        <dbReference type="ARBA" id="ARBA00022737"/>
    </source>
</evidence>
<evidence type="ECO:0000256" key="2">
    <source>
        <dbReference type="ARBA" id="ARBA00022614"/>
    </source>
</evidence>
<dbReference type="PANTHER" id="PTHR14224:SF19">
    <property type="entry name" value="PRAME FAMILY MEMBER 11-RELATED"/>
    <property type="match status" value="1"/>
</dbReference>
<comment type="similarity">
    <text evidence="1">Belongs to the PRAME family.</text>
</comment>
<evidence type="ECO:0000256" key="1">
    <source>
        <dbReference type="ARBA" id="ARBA00009608"/>
    </source>
</evidence>
<dbReference type="PIRSF" id="PIRSF038286">
    <property type="entry name" value="PRAME"/>
    <property type="match status" value="1"/>
</dbReference>
<reference evidence="4" key="1">
    <citation type="submission" date="2025-08" db="UniProtKB">
        <authorList>
            <consortium name="Ensembl"/>
        </authorList>
    </citation>
    <scope>IDENTIFICATION</scope>
</reference>
<accession>A0A8C8ZPL9</accession>